<feature type="region of interest" description="Disordered" evidence="1">
    <location>
        <begin position="174"/>
        <end position="197"/>
    </location>
</feature>
<dbReference type="GO" id="GO:0050897">
    <property type="term" value="F:cobalt ion binding"/>
    <property type="evidence" value="ECO:0007669"/>
    <property type="project" value="TreeGrafter"/>
</dbReference>
<keyword evidence="4" id="KW-0808">Transferase</keyword>
<proteinExistence type="predicted"/>
<evidence type="ECO:0000256" key="1">
    <source>
        <dbReference type="SAM" id="MobiDB-lite"/>
    </source>
</evidence>
<dbReference type="Proteomes" id="UP000245959">
    <property type="component" value="Unassembled WGS sequence"/>
</dbReference>
<dbReference type="PROSITE" id="PS50151">
    <property type="entry name" value="UVR"/>
    <property type="match status" value="1"/>
</dbReference>
<feature type="domain" description="UVR" evidence="2">
    <location>
        <begin position="139"/>
        <end position="174"/>
    </location>
</feature>
<comment type="caution">
    <text evidence="4">The sequence shown here is derived from an EMBL/GenBank/DDBJ whole genome shotgun (WGS) entry which is preliminary data.</text>
</comment>
<dbReference type="Pfam" id="PF02151">
    <property type="entry name" value="UVR"/>
    <property type="match status" value="1"/>
</dbReference>
<dbReference type="AlphaFoldDB" id="A0A2U1AEJ3"/>
<dbReference type="GO" id="GO:1990170">
    <property type="term" value="P:stress response to cadmium ion"/>
    <property type="evidence" value="ECO:0007669"/>
    <property type="project" value="TreeGrafter"/>
</dbReference>
<dbReference type="GO" id="GO:0046870">
    <property type="term" value="F:cadmium ion binding"/>
    <property type="evidence" value="ECO:0007669"/>
    <property type="project" value="TreeGrafter"/>
</dbReference>
<dbReference type="RefSeq" id="WP_116885854.1">
    <property type="nucleotide sequence ID" value="NZ_CALXNT010000048.1"/>
</dbReference>
<reference evidence="3 6" key="2">
    <citation type="submission" date="2020-04" db="EMBL/GenBank/DDBJ databases">
        <authorList>
            <person name="Hitch T.C.A."/>
            <person name="Wylensek D."/>
            <person name="Clavel T."/>
        </authorList>
    </citation>
    <scope>NUCLEOTIDE SEQUENCE [LARGE SCALE GENOMIC DNA]</scope>
    <source>
        <strain evidence="3 6">COR2-253-APC-1A</strain>
    </source>
</reference>
<dbReference type="GO" id="GO:1990169">
    <property type="term" value="P:stress response to copper ion"/>
    <property type="evidence" value="ECO:0007669"/>
    <property type="project" value="TreeGrafter"/>
</dbReference>
<dbReference type="EMBL" id="JABAEW010000006">
    <property type="protein sequence ID" value="NMD85832.1"/>
    <property type="molecule type" value="Genomic_DNA"/>
</dbReference>
<name>A0A2U1AEJ3_9BACT</name>
<dbReference type="GO" id="GO:0005507">
    <property type="term" value="F:copper ion binding"/>
    <property type="evidence" value="ECO:0007669"/>
    <property type="project" value="TreeGrafter"/>
</dbReference>
<evidence type="ECO:0000313" key="3">
    <source>
        <dbReference type="EMBL" id="NMD85832.1"/>
    </source>
</evidence>
<accession>A0A2U1AEJ3</accession>
<dbReference type="InterPro" id="IPR001943">
    <property type="entry name" value="UVR_dom"/>
</dbReference>
<gene>
    <name evidence="4" type="ORF">C8D82_14720</name>
    <name evidence="3" type="ORF">HF882_04460</name>
</gene>
<reference evidence="4 5" key="1">
    <citation type="submission" date="2018-04" db="EMBL/GenBank/DDBJ databases">
        <title>Genomic Encyclopedia of Type Strains, Phase IV (KMG-IV): sequencing the most valuable type-strain genomes for metagenomic binning, comparative biology and taxonomic classification.</title>
        <authorList>
            <person name="Goeker M."/>
        </authorList>
    </citation>
    <scope>NUCLEOTIDE SEQUENCE [LARGE SCALE GENOMIC DNA]</scope>
    <source>
        <strain evidence="4 5">DSM 14823</strain>
    </source>
</reference>
<feature type="compositionally biased region" description="Basic and acidic residues" evidence="1">
    <location>
        <begin position="174"/>
        <end position="183"/>
    </location>
</feature>
<dbReference type="EMBL" id="QEKH01000047">
    <property type="protein sequence ID" value="PVY34776.1"/>
    <property type="molecule type" value="Genomic_DNA"/>
</dbReference>
<dbReference type="PIRSF" id="PIRSF015034">
    <property type="entry name" value="YacH"/>
    <property type="match status" value="1"/>
</dbReference>
<evidence type="ECO:0000313" key="6">
    <source>
        <dbReference type="Proteomes" id="UP000576225"/>
    </source>
</evidence>
<evidence type="ECO:0000313" key="4">
    <source>
        <dbReference type="EMBL" id="PVY34776.1"/>
    </source>
</evidence>
<evidence type="ECO:0000313" key="5">
    <source>
        <dbReference type="Proteomes" id="UP000245959"/>
    </source>
</evidence>
<dbReference type="GO" id="GO:0016301">
    <property type="term" value="F:kinase activity"/>
    <property type="evidence" value="ECO:0007669"/>
    <property type="project" value="UniProtKB-KW"/>
</dbReference>
<dbReference type="PANTHER" id="PTHR38430:SF1">
    <property type="entry name" value="PROTEIN-ARGININE KINASE ACTIVATOR PROTEIN"/>
    <property type="match status" value="1"/>
</dbReference>
<organism evidence="4 5">
    <name type="scientific">Victivallis vadensis</name>
    <dbReference type="NCBI Taxonomy" id="172901"/>
    <lineage>
        <taxon>Bacteria</taxon>
        <taxon>Pseudomonadati</taxon>
        <taxon>Lentisphaerota</taxon>
        <taxon>Lentisphaeria</taxon>
        <taxon>Victivallales</taxon>
        <taxon>Victivallaceae</taxon>
        <taxon>Victivallis</taxon>
    </lineage>
</organism>
<dbReference type="InterPro" id="IPR025542">
    <property type="entry name" value="YacH"/>
</dbReference>
<dbReference type="GeneID" id="78297116"/>
<dbReference type="Proteomes" id="UP000576225">
    <property type="component" value="Unassembled WGS sequence"/>
</dbReference>
<keyword evidence="5" id="KW-1185">Reference proteome</keyword>
<dbReference type="PANTHER" id="PTHR38430">
    <property type="entry name" value="PROTEIN-ARGININE KINASE ACTIVATOR PROTEIN"/>
    <property type="match status" value="1"/>
</dbReference>
<keyword evidence="4" id="KW-0418">Kinase</keyword>
<evidence type="ECO:0000259" key="2">
    <source>
        <dbReference type="PROSITE" id="PS50151"/>
    </source>
</evidence>
<dbReference type="Gene3D" id="4.10.860.10">
    <property type="entry name" value="UVR domain"/>
    <property type="match status" value="1"/>
</dbReference>
<sequence>MLCDNCKKNEATIHIKEVHDGKITTSNLCGDCAKAKEEKGELGSLGFNLAEVLFNLGKLQASLQPKVETRKENGSALVCSSCGWTLEKLRNNSGRLGCPDCYRTFAPMIAEALTRIQRGPVHLGKRPPCCGSAGTAALEFELEQQKHELDEHVRREEYEAAAICRDRISQLKTELEAQKKAPDSPEEEQPEKEAEHE</sequence>
<protein>
    <submittedName>
        <fullName evidence="4">Protein arginine kinase activator</fullName>
    </submittedName>
</protein>
<dbReference type="GO" id="GO:0008270">
    <property type="term" value="F:zinc ion binding"/>
    <property type="evidence" value="ECO:0007669"/>
    <property type="project" value="TreeGrafter"/>
</dbReference>